<dbReference type="PANTHER" id="PTHR13475">
    <property type="entry name" value="NEUGRIN"/>
    <property type="match status" value="1"/>
</dbReference>
<dbReference type="OrthoDB" id="5578174at2759"/>
<dbReference type="OMA" id="ENRMEGM"/>
<feature type="region of interest" description="Disordered" evidence="1">
    <location>
        <begin position="357"/>
        <end position="454"/>
    </location>
</feature>
<name>F4PGM0_CACFS</name>
<organism evidence="2 3">
    <name type="scientific">Cavenderia fasciculata</name>
    <name type="common">Slime mold</name>
    <name type="synonym">Dictyostelium fasciculatum</name>
    <dbReference type="NCBI Taxonomy" id="261658"/>
    <lineage>
        <taxon>Eukaryota</taxon>
        <taxon>Amoebozoa</taxon>
        <taxon>Evosea</taxon>
        <taxon>Eumycetozoa</taxon>
        <taxon>Dictyostelia</taxon>
        <taxon>Acytosteliales</taxon>
        <taxon>Cavenderiaceae</taxon>
        <taxon>Cavenderia</taxon>
    </lineage>
</organism>
<proteinExistence type="predicted"/>
<dbReference type="EMBL" id="GL883006">
    <property type="protein sequence ID" value="EGG24854.1"/>
    <property type="molecule type" value="Genomic_DNA"/>
</dbReference>
<dbReference type="KEGG" id="dfa:DFA_03099"/>
<dbReference type="PANTHER" id="PTHR13475:SF3">
    <property type="entry name" value="NEUGRIN"/>
    <property type="match status" value="1"/>
</dbReference>
<feature type="compositionally biased region" description="Basic and acidic residues" evidence="1">
    <location>
        <begin position="375"/>
        <end position="388"/>
    </location>
</feature>
<accession>F4PGM0</accession>
<dbReference type="Pfam" id="PF06413">
    <property type="entry name" value="Neugrin"/>
    <property type="match status" value="1"/>
</dbReference>
<dbReference type="Proteomes" id="UP000007797">
    <property type="component" value="Unassembled WGS sequence"/>
</dbReference>
<keyword evidence="3" id="KW-1185">Reference proteome</keyword>
<feature type="region of interest" description="Disordered" evidence="1">
    <location>
        <begin position="148"/>
        <end position="171"/>
    </location>
</feature>
<dbReference type="RefSeq" id="XP_004362705.1">
    <property type="nucleotide sequence ID" value="XM_004362648.1"/>
</dbReference>
<sequence>MLTLAARKHNQYKVLSSLFLSTTGSSSSSYISRVGSTGGLCSFSTKRKDDSHGSVNDITYTVQLTQDTSTRDLVMSLKNQLKNPKKKTKNNNNNTEKKKTNTKQTQQVEEEEEDDIFYEDENDDQTYFIDEDGEEYIVDFDEQSDQPIQPIQQQQQPKQTQQQQQQLKSKKSSLILSEFEKEYQMYGMEGMEDHKFNDQDADVADMQLSLDEFNIDQDNDQLFRIGEKNDFELVSDKDLVENKIRLELDGLEDEIEQEEEIDPLEEAKRKRKNLVNIIREKYGNDADKIISKIDNKEKYGNWDPKRKLSRDDMNQVKQLHKQDPDIHTIDELSKQFKVSASSIYRIIRSKWEPTEERLTKQEQNKHKHGIVVNPQKDEKYSKKWEMKKNNNQNNNNQNNNYNNKPNHYNNNNKNNNKNNNNNFNKTNNSYNNNNKSGYSVKKDNNGGQFKPKPNLLENQRPELVVANHVPFPTKSTKQLKMVDPTKSLKSNKISKFVSNEEITRRTNRIKDLERSISE</sequence>
<dbReference type="InterPro" id="IPR010487">
    <property type="entry name" value="NGRN/Rrg9"/>
</dbReference>
<evidence type="ECO:0000256" key="1">
    <source>
        <dbReference type="SAM" id="MobiDB-lite"/>
    </source>
</evidence>
<feature type="region of interest" description="Disordered" evidence="1">
    <location>
        <begin position="78"/>
        <end position="123"/>
    </location>
</feature>
<gene>
    <name evidence="2" type="ORF">DFA_03099</name>
</gene>
<feature type="compositionally biased region" description="Acidic residues" evidence="1">
    <location>
        <begin position="108"/>
        <end position="123"/>
    </location>
</feature>
<reference evidence="3" key="1">
    <citation type="journal article" date="2011" name="Genome Res.">
        <title>Phylogeny-wide analysis of social amoeba genomes highlights ancient origins for complex intercellular communication.</title>
        <authorList>
            <person name="Heidel A.J."/>
            <person name="Lawal H.M."/>
            <person name="Felder M."/>
            <person name="Schilde C."/>
            <person name="Helps N.R."/>
            <person name="Tunggal B."/>
            <person name="Rivero F."/>
            <person name="John U."/>
            <person name="Schleicher M."/>
            <person name="Eichinger L."/>
            <person name="Platzer M."/>
            <person name="Noegel A.A."/>
            <person name="Schaap P."/>
            <person name="Gloeckner G."/>
        </authorList>
    </citation>
    <scope>NUCLEOTIDE SEQUENCE [LARGE SCALE GENOMIC DNA]</scope>
    <source>
        <strain evidence="3">SH3</strain>
    </source>
</reference>
<evidence type="ECO:0000313" key="2">
    <source>
        <dbReference type="EMBL" id="EGG24854.1"/>
    </source>
</evidence>
<feature type="compositionally biased region" description="Low complexity" evidence="1">
    <location>
        <begin position="389"/>
        <end position="435"/>
    </location>
</feature>
<dbReference type="AlphaFoldDB" id="F4PGM0"/>
<dbReference type="GeneID" id="14876983"/>
<evidence type="ECO:0000313" key="3">
    <source>
        <dbReference type="Proteomes" id="UP000007797"/>
    </source>
</evidence>
<protein>
    <submittedName>
        <fullName evidence="2">Neugrin domain-containing protein</fullName>
    </submittedName>
</protein>